<protein>
    <recommendedName>
        <fullName evidence="2">Mot1 central domain-containing protein</fullName>
    </recommendedName>
</protein>
<evidence type="ECO:0000256" key="1">
    <source>
        <dbReference type="SAM" id="Coils"/>
    </source>
</evidence>
<accession>A0A820KUY7</accession>
<feature type="coiled-coil region" evidence="1">
    <location>
        <begin position="21"/>
        <end position="48"/>
    </location>
</feature>
<dbReference type="Pfam" id="PF12054">
    <property type="entry name" value="DUF3535"/>
    <property type="match status" value="1"/>
</dbReference>
<evidence type="ECO:0000313" key="4">
    <source>
        <dbReference type="Proteomes" id="UP000663844"/>
    </source>
</evidence>
<evidence type="ECO:0000313" key="3">
    <source>
        <dbReference type="EMBL" id="CAF4345991.1"/>
    </source>
</evidence>
<dbReference type="InterPro" id="IPR022707">
    <property type="entry name" value="Mot1_central_dom"/>
</dbReference>
<name>A0A820KUY7_9BILA</name>
<dbReference type="EMBL" id="CAJOAZ010020415">
    <property type="protein sequence ID" value="CAF4345991.1"/>
    <property type="molecule type" value="Genomic_DNA"/>
</dbReference>
<sequence>LHSVDHIIELCDNVHANIASHAQLNGQKQNIRDEAQRIQSESETLSLRSTAYLASACVYWRFLGDQLNPLIRPLMDALKKEVDPLIQ</sequence>
<feature type="non-terminal residue" evidence="3">
    <location>
        <position position="1"/>
    </location>
</feature>
<evidence type="ECO:0000259" key="2">
    <source>
        <dbReference type="Pfam" id="PF12054"/>
    </source>
</evidence>
<dbReference type="AlphaFoldDB" id="A0A820KUY7"/>
<feature type="non-terminal residue" evidence="3">
    <location>
        <position position="87"/>
    </location>
</feature>
<comment type="caution">
    <text evidence="3">The sequence shown here is derived from an EMBL/GenBank/DDBJ whole genome shotgun (WGS) entry which is preliminary data.</text>
</comment>
<gene>
    <name evidence="3" type="ORF">OXD698_LOCUS48501</name>
</gene>
<feature type="domain" description="Mot1 central" evidence="2">
    <location>
        <begin position="17"/>
        <end position="87"/>
    </location>
</feature>
<organism evidence="3 4">
    <name type="scientific">Adineta steineri</name>
    <dbReference type="NCBI Taxonomy" id="433720"/>
    <lineage>
        <taxon>Eukaryota</taxon>
        <taxon>Metazoa</taxon>
        <taxon>Spiralia</taxon>
        <taxon>Gnathifera</taxon>
        <taxon>Rotifera</taxon>
        <taxon>Eurotatoria</taxon>
        <taxon>Bdelloidea</taxon>
        <taxon>Adinetida</taxon>
        <taxon>Adinetidae</taxon>
        <taxon>Adineta</taxon>
    </lineage>
</organism>
<proteinExistence type="predicted"/>
<reference evidence="3" key="1">
    <citation type="submission" date="2021-02" db="EMBL/GenBank/DDBJ databases">
        <authorList>
            <person name="Nowell W R."/>
        </authorList>
    </citation>
    <scope>NUCLEOTIDE SEQUENCE</scope>
</reference>
<dbReference type="Proteomes" id="UP000663844">
    <property type="component" value="Unassembled WGS sequence"/>
</dbReference>
<keyword evidence="1" id="KW-0175">Coiled coil</keyword>